<keyword evidence="3" id="KW-0413">Isomerase</keyword>
<gene>
    <name evidence="3" type="ORF">ENS64_12385</name>
</gene>
<keyword evidence="1" id="KW-0732">Signal</keyword>
<accession>A0A7C4QPK1</accession>
<evidence type="ECO:0000259" key="2">
    <source>
        <dbReference type="Pfam" id="PF01261"/>
    </source>
</evidence>
<dbReference type="PANTHER" id="PTHR12110:SF21">
    <property type="entry name" value="XYLOSE ISOMERASE-LIKE TIM BARREL DOMAIN-CONTAINING PROTEIN"/>
    <property type="match status" value="1"/>
</dbReference>
<dbReference type="InterPro" id="IPR036237">
    <property type="entry name" value="Xyl_isomerase-like_sf"/>
</dbReference>
<sequence length="295" mass="32679">MNGLSRRGFLTGTAAVAVGMLRSAAVSAADKKGGEIQFGLVTYQWAKDWDLPTLIAHCTTTNVLGVELRTTHKHGVEPSLNEAQRAEVRRRFEESPVKCLGIGSDERFENPDPAVVRKAIEATKAFVILSHDIGGSGVKVKPDRFWPQVPRERTIEQIGRALNELGEFAEGFGQQIRLEVHGQCQELPTIKAIMDVADHSAVAVCWNSNPADLEGGGLEHNFALVKDRLGTTTHIHVLDSPTYPFQKLLDLFVGIDYHGWWLLEEGKIPDDPVAELARQRKLFDQMLADSRRRVG</sequence>
<feature type="signal peptide" evidence="1">
    <location>
        <begin position="1"/>
        <end position="28"/>
    </location>
</feature>
<evidence type="ECO:0000313" key="3">
    <source>
        <dbReference type="EMBL" id="HGT40040.1"/>
    </source>
</evidence>
<dbReference type="InterPro" id="IPR013022">
    <property type="entry name" value="Xyl_isomerase-like_TIM-brl"/>
</dbReference>
<name>A0A7C4QPK1_9PLAN</name>
<dbReference type="Pfam" id="PF01261">
    <property type="entry name" value="AP_endonuc_2"/>
    <property type="match status" value="1"/>
</dbReference>
<dbReference type="PANTHER" id="PTHR12110">
    <property type="entry name" value="HYDROXYPYRUVATE ISOMERASE"/>
    <property type="match status" value="1"/>
</dbReference>
<dbReference type="Gene3D" id="3.20.20.150">
    <property type="entry name" value="Divalent-metal-dependent TIM barrel enzymes"/>
    <property type="match status" value="1"/>
</dbReference>
<organism evidence="3">
    <name type="scientific">Schlesneria paludicola</name>
    <dbReference type="NCBI Taxonomy" id="360056"/>
    <lineage>
        <taxon>Bacteria</taxon>
        <taxon>Pseudomonadati</taxon>
        <taxon>Planctomycetota</taxon>
        <taxon>Planctomycetia</taxon>
        <taxon>Planctomycetales</taxon>
        <taxon>Planctomycetaceae</taxon>
        <taxon>Schlesneria</taxon>
    </lineage>
</organism>
<feature type="domain" description="Xylose isomerase-like TIM barrel" evidence="2">
    <location>
        <begin position="65"/>
        <end position="257"/>
    </location>
</feature>
<comment type="caution">
    <text evidence="3">The sequence shown here is derived from an EMBL/GenBank/DDBJ whole genome shotgun (WGS) entry which is preliminary data.</text>
</comment>
<feature type="chain" id="PRO_5028188908" evidence="1">
    <location>
        <begin position="29"/>
        <end position="295"/>
    </location>
</feature>
<dbReference type="InterPro" id="IPR006311">
    <property type="entry name" value="TAT_signal"/>
</dbReference>
<protein>
    <submittedName>
        <fullName evidence="3">Sugar phosphate isomerase/epimerase</fullName>
    </submittedName>
</protein>
<reference evidence="3" key="1">
    <citation type="journal article" date="2020" name="mSystems">
        <title>Genome- and Community-Level Interaction Insights into Carbon Utilization and Element Cycling Functions of Hydrothermarchaeota in Hydrothermal Sediment.</title>
        <authorList>
            <person name="Zhou Z."/>
            <person name="Liu Y."/>
            <person name="Xu W."/>
            <person name="Pan J."/>
            <person name="Luo Z.H."/>
            <person name="Li M."/>
        </authorList>
    </citation>
    <scope>NUCLEOTIDE SEQUENCE [LARGE SCALE GENOMIC DNA]</scope>
    <source>
        <strain evidence="3">SpSt-508</strain>
    </source>
</reference>
<proteinExistence type="predicted"/>
<dbReference type="AlphaFoldDB" id="A0A7C4QPK1"/>
<dbReference type="PROSITE" id="PS51318">
    <property type="entry name" value="TAT"/>
    <property type="match status" value="1"/>
</dbReference>
<evidence type="ECO:0000256" key="1">
    <source>
        <dbReference type="SAM" id="SignalP"/>
    </source>
</evidence>
<dbReference type="InterPro" id="IPR050312">
    <property type="entry name" value="IolE/XylAMocC-like"/>
</dbReference>
<dbReference type="GO" id="GO:0016853">
    <property type="term" value="F:isomerase activity"/>
    <property type="evidence" value="ECO:0007669"/>
    <property type="project" value="UniProtKB-KW"/>
</dbReference>
<dbReference type="EMBL" id="DSVQ01000016">
    <property type="protein sequence ID" value="HGT40040.1"/>
    <property type="molecule type" value="Genomic_DNA"/>
</dbReference>
<dbReference type="SUPFAM" id="SSF51658">
    <property type="entry name" value="Xylose isomerase-like"/>
    <property type="match status" value="1"/>
</dbReference>